<protein>
    <recommendedName>
        <fullName evidence="4">DUF4252 domain-containing protein</fullName>
    </recommendedName>
</protein>
<evidence type="ECO:0000256" key="1">
    <source>
        <dbReference type="SAM" id="SignalP"/>
    </source>
</evidence>
<evidence type="ECO:0000313" key="3">
    <source>
        <dbReference type="Proteomes" id="UP001273350"/>
    </source>
</evidence>
<proteinExistence type="predicted"/>
<keyword evidence="3" id="KW-1185">Reference proteome</keyword>
<feature type="signal peptide" evidence="1">
    <location>
        <begin position="1"/>
        <end position="21"/>
    </location>
</feature>
<keyword evidence="1" id="KW-0732">Signal</keyword>
<accession>A0ABU4RB79</accession>
<dbReference type="RefSeq" id="WP_230003024.1">
    <property type="nucleotide sequence ID" value="NZ_CP087134.1"/>
</dbReference>
<dbReference type="EMBL" id="JAWXVI010000006">
    <property type="protein sequence ID" value="MDX6189837.1"/>
    <property type="molecule type" value="Genomic_DNA"/>
</dbReference>
<evidence type="ECO:0008006" key="4">
    <source>
        <dbReference type="Google" id="ProtNLM"/>
    </source>
</evidence>
<comment type="caution">
    <text evidence="2">The sequence shown here is derived from an EMBL/GenBank/DDBJ whole genome shotgun (WGS) entry which is preliminary data.</text>
</comment>
<gene>
    <name evidence="2" type="ORF">SGQ83_10780</name>
</gene>
<name>A0ABU4RB79_9FLAO</name>
<sequence length="255" mass="28035">MKKITLCATLIALFFMTSCQKENTQEESKAMSKEEKENWQTANLDAKFATSQKKVTAYLFSTNEMATLVKTPNIKEVRFLLGYADNTIQISIIGVDKSGKELGIVNPTVLKESNYQEKLSRLSALSISETEMRSPVVEEHLLLPKDALAGIEAWQEKLKSVSDLNAITSYEGSRFCYFSLEADVVAAMVDHEDIVNIGLFLGLNPKGKVTTILIGLDKNNAVKEFAQGITGGINIAVSIFDGVRPCPPYGSCKSH</sequence>
<dbReference type="PROSITE" id="PS51257">
    <property type="entry name" value="PROKAR_LIPOPROTEIN"/>
    <property type="match status" value="1"/>
</dbReference>
<dbReference type="Proteomes" id="UP001273350">
    <property type="component" value="Unassembled WGS sequence"/>
</dbReference>
<evidence type="ECO:0000313" key="2">
    <source>
        <dbReference type="EMBL" id="MDX6189837.1"/>
    </source>
</evidence>
<reference evidence="2 3" key="1">
    <citation type="submission" date="2023-11" db="EMBL/GenBank/DDBJ databases">
        <title>Unpublished Manusciprt.</title>
        <authorList>
            <person name="Saticioglu I.B."/>
            <person name="Ay H."/>
            <person name="Ajmi N."/>
            <person name="Altun S."/>
            <person name="Duman M."/>
        </authorList>
    </citation>
    <scope>NUCLEOTIDE SEQUENCE [LARGE SCALE GENOMIC DNA]</scope>
    <source>
        <strain evidence="2 3">Fl-318</strain>
    </source>
</reference>
<organism evidence="2 3">
    <name type="scientific">Flavobacterium cupriresistens</name>
    <dbReference type="NCBI Taxonomy" id="2893885"/>
    <lineage>
        <taxon>Bacteria</taxon>
        <taxon>Pseudomonadati</taxon>
        <taxon>Bacteroidota</taxon>
        <taxon>Flavobacteriia</taxon>
        <taxon>Flavobacteriales</taxon>
        <taxon>Flavobacteriaceae</taxon>
        <taxon>Flavobacterium</taxon>
    </lineage>
</organism>
<feature type="chain" id="PRO_5046591100" description="DUF4252 domain-containing protein" evidence="1">
    <location>
        <begin position="22"/>
        <end position="255"/>
    </location>
</feature>